<feature type="binding site" evidence="7">
    <location>
        <position position="254"/>
    </location>
    <ligand>
        <name>NADPH</name>
        <dbReference type="ChEBI" id="CHEBI:57783"/>
    </ligand>
</feature>
<keyword evidence="4 7" id="KW-0443">Lipid metabolism</keyword>
<evidence type="ECO:0000256" key="4">
    <source>
        <dbReference type="ARBA" id="ARBA00023098"/>
    </source>
</evidence>
<feature type="binding site" evidence="7">
    <location>
        <position position="105"/>
    </location>
    <ligand>
        <name>sn-glycerol 3-phosphate</name>
        <dbReference type="ChEBI" id="CHEBI:57597"/>
    </ligand>
</feature>
<evidence type="ECO:0000256" key="5">
    <source>
        <dbReference type="ARBA" id="ARBA00023209"/>
    </source>
</evidence>
<comment type="catalytic activity">
    <reaction evidence="7 9">
        <text>sn-glycerol 3-phosphate + NADP(+) = dihydroxyacetone phosphate + NADPH + H(+)</text>
        <dbReference type="Rhea" id="RHEA:11096"/>
        <dbReference type="ChEBI" id="CHEBI:15378"/>
        <dbReference type="ChEBI" id="CHEBI:57597"/>
        <dbReference type="ChEBI" id="CHEBI:57642"/>
        <dbReference type="ChEBI" id="CHEBI:57783"/>
        <dbReference type="ChEBI" id="CHEBI:58349"/>
        <dbReference type="EC" id="1.1.1.94"/>
    </reaction>
</comment>
<comment type="function">
    <text evidence="7">Catalyzes the reduction of the glycolytic intermediate dihydroxyacetone phosphate (DHAP) to sn-glycerol 3-phosphate (G3P), the key precursor for phospholipid synthesis.</text>
</comment>
<evidence type="ECO:0000256" key="9">
    <source>
        <dbReference type="RuleBase" id="RU000439"/>
    </source>
</evidence>
<dbReference type="Gene3D" id="1.10.1040.10">
    <property type="entry name" value="N-(1-d-carboxylethyl)-l-norvaline Dehydrogenase, domain 2"/>
    <property type="match status" value="1"/>
</dbReference>
<dbReference type="SUPFAM" id="SSF48179">
    <property type="entry name" value="6-phosphogluconate dehydrogenase C-terminal domain-like"/>
    <property type="match status" value="1"/>
</dbReference>
<feature type="binding site" evidence="7">
    <location>
        <position position="190"/>
    </location>
    <ligand>
        <name>sn-glycerol 3-phosphate</name>
        <dbReference type="ChEBI" id="CHEBI:57597"/>
    </ligand>
</feature>
<feature type="binding site" evidence="7">
    <location>
        <position position="49"/>
    </location>
    <ligand>
        <name>NADPH</name>
        <dbReference type="ChEBI" id="CHEBI:57783"/>
    </ligand>
</feature>
<evidence type="ECO:0000256" key="3">
    <source>
        <dbReference type="ARBA" id="ARBA00023002"/>
    </source>
</evidence>
<feature type="binding site" evidence="7">
    <location>
        <position position="243"/>
    </location>
    <ligand>
        <name>sn-glycerol 3-phosphate</name>
        <dbReference type="ChEBI" id="CHEBI:57597"/>
    </ligand>
</feature>
<evidence type="ECO:0000259" key="11">
    <source>
        <dbReference type="Pfam" id="PF07479"/>
    </source>
</evidence>
<dbReference type="HAMAP" id="MF_00394">
    <property type="entry name" value="NAD_Glyc3P_dehydrog"/>
    <property type="match status" value="1"/>
</dbReference>
<comment type="caution">
    <text evidence="12">The sequence shown here is derived from an EMBL/GenBank/DDBJ whole genome shotgun (WGS) entry which is preliminary data.</text>
</comment>
<feature type="active site" description="Proton acceptor" evidence="7">
    <location>
        <position position="190"/>
    </location>
</feature>
<feature type="binding site" evidence="7">
    <location>
        <position position="253"/>
    </location>
    <ligand>
        <name>sn-glycerol 3-phosphate</name>
        <dbReference type="ChEBI" id="CHEBI:57597"/>
    </ligand>
</feature>
<evidence type="ECO:0000256" key="6">
    <source>
        <dbReference type="ARBA" id="ARBA00023264"/>
    </source>
</evidence>
<feature type="binding site" evidence="7">
    <location>
        <position position="12"/>
    </location>
    <ligand>
        <name>NADPH</name>
        <dbReference type="ChEBI" id="CHEBI:57783"/>
    </ligand>
</feature>
<feature type="binding site" evidence="7">
    <location>
        <position position="254"/>
    </location>
    <ligand>
        <name>sn-glycerol 3-phosphate</name>
        <dbReference type="ChEBI" id="CHEBI:57597"/>
    </ligand>
</feature>
<keyword evidence="2 7" id="KW-0444">Lipid biosynthesis</keyword>
<dbReference type="InterPro" id="IPR011128">
    <property type="entry name" value="G3P_DH_NAD-dep_N"/>
</dbReference>
<dbReference type="PANTHER" id="PTHR11728">
    <property type="entry name" value="GLYCEROL-3-PHOSPHATE DEHYDROGENASE"/>
    <property type="match status" value="1"/>
</dbReference>
<evidence type="ECO:0000313" key="13">
    <source>
        <dbReference type="Proteomes" id="UP001575181"/>
    </source>
</evidence>
<evidence type="ECO:0000256" key="1">
    <source>
        <dbReference type="ARBA" id="ARBA00011009"/>
    </source>
</evidence>
<comment type="similarity">
    <text evidence="1 7 8">Belongs to the NAD-dependent glycerol-3-phosphate dehydrogenase family.</text>
</comment>
<dbReference type="Gene3D" id="3.40.50.720">
    <property type="entry name" value="NAD(P)-binding Rossmann-like Domain"/>
    <property type="match status" value="1"/>
</dbReference>
<dbReference type="InterPro" id="IPR036291">
    <property type="entry name" value="NAD(P)-bd_dom_sf"/>
</dbReference>
<comment type="caution">
    <text evidence="7">Lacks conserved residue(s) required for the propagation of feature annotation.</text>
</comment>
<dbReference type="Pfam" id="PF01210">
    <property type="entry name" value="NAD_Gly3P_dh_N"/>
    <property type="match status" value="1"/>
</dbReference>
<feature type="domain" description="Glycerol-3-phosphate dehydrogenase NAD-dependent N-terminal" evidence="10">
    <location>
        <begin position="3"/>
        <end position="158"/>
    </location>
</feature>
<dbReference type="RefSeq" id="WP_373656216.1">
    <property type="nucleotide sequence ID" value="NZ_JBGUAW010000007.1"/>
</dbReference>
<reference evidence="12 13" key="1">
    <citation type="submission" date="2024-08" db="EMBL/GenBank/DDBJ databases">
        <title>Whole-genome sequencing of halo(alkali)philic microorganisms from hypersaline lakes.</title>
        <authorList>
            <person name="Sorokin D.Y."/>
            <person name="Merkel A.Y."/>
            <person name="Messina E."/>
            <person name="Yakimov M."/>
        </authorList>
    </citation>
    <scope>NUCLEOTIDE SEQUENCE [LARGE SCALE GENOMIC DNA]</scope>
    <source>
        <strain evidence="12 13">Cl-TMA</strain>
    </source>
</reference>
<evidence type="ECO:0000259" key="10">
    <source>
        <dbReference type="Pfam" id="PF01210"/>
    </source>
</evidence>
<keyword evidence="3 7" id="KW-0560">Oxidoreductase</keyword>
<evidence type="ECO:0000313" key="12">
    <source>
        <dbReference type="EMBL" id="MFA9461428.1"/>
    </source>
</evidence>
<dbReference type="EMBL" id="JBGUAW010000007">
    <property type="protein sequence ID" value="MFA9461428.1"/>
    <property type="molecule type" value="Genomic_DNA"/>
</dbReference>
<dbReference type="InterPro" id="IPR006109">
    <property type="entry name" value="G3P_DH_NAD-dep_C"/>
</dbReference>
<keyword evidence="6 7" id="KW-1208">Phospholipid metabolism</keyword>
<dbReference type="Pfam" id="PF07479">
    <property type="entry name" value="NAD_Gly3P_dh_C"/>
    <property type="match status" value="1"/>
</dbReference>
<dbReference type="PIRSF" id="PIRSF000114">
    <property type="entry name" value="Glycerol-3-P_dh"/>
    <property type="match status" value="1"/>
</dbReference>
<dbReference type="InterPro" id="IPR006168">
    <property type="entry name" value="G3P_DH_NAD-dep"/>
</dbReference>
<feature type="binding site" evidence="7">
    <location>
        <position position="139"/>
    </location>
    <ligand>
        <name>NADPH</name>
        <dbReference type="ChEBI" id="CHEBI:57783"/>
    </ligand>
</feature>
<sequence>MAKAAVMGAGAWGTALAIHLARCGFEVLLWDRDQERAAAAQQARENEAYLPGVPLPDGVTVSADLSRVAGVPSLVLAVPSAALREVAGALKPYVDGGTWAACATKGLEEGSGKLMHEVLVEVLGDRLGGWAILSGPSFADEVGRGLPTAITVAQPDAQRAEKVAAWFRCDPLRVYTSDDPVGVELGGAVKNVIAIAAGIADGMGLGYNARAALITRGLAEMSRLGVAMGGHAETFAGLTGLGDLVLTCTGPLSRNHQLGEVLGQGTPVDRVSPALWRRAEGVRAARALHGKAAGLGVDMPITEQVYRVLCEGEDPRRAVRSLMQRTPKAERPLDGE</sequence>
<keyword evidence="7" id="KW-0547">Nucleotide-binding</keyword>
<feature type="binding site" evidence="7">
    <location>
        <position position="105"/>
    </location>
    <ligand>
        <name>NADPH</name>
        <dbReference type="ChEBI" id="CHEBI:57783"/>
    </ligand>
</feature>
<proteinExistence type="inferred from homology"/>
<dbReference type="PROSITE" id="PS00957">
    <property type="entry name" value="NAD_G3PDH"/>
    <property type="match status" value="1"/>
</dbReference>
<feature type="binding site" evidence="7">
    <location>
        <position position="135"/>
    </location>
    <ligand>
        <name>sn-glycerol 3-phosphate</name>
        <dbReference type="ChEBI" id="CHEBI:57597"/>
    </ligand>
</feature>
<feature type="binding site" evidence="7">
    <location>
        <position position="137"/>
    </location>
    <ligand>
        <name>sn-glycerol 3-phosphate</name>
        <dbReference type="ChEBI" id="CHEBI:57597"/>
    </ligand>
</feature>
<protein>
    <recommendedName>
        <fullName evidence="7">Glycerol-3-phosphate dehydrogenase [NAD(P)+]</fullName>
        <ecNumber evidence="7">1.1.1.94</ecNumber>
    </recommendedName>
    <alternativeName>
        <fullName evidence="7">NAD(P)(+)-dependent glycerol-3-phosphate dehydrogenase</fullName>
    </alternativeName>
    <alternativeName>
        <fullName evidence="7">NAD(P)H-dependent dihydroxyacetone-phosphate reductase</fullName>
    </alternativeName>
</protein>
<dbReference type="NCBIfam" id="NF000940">
    <property type="entry name" value="PRK00094.1-2"/>
    <property type="match status" value="1"/>
</dbReference>
<dbReference type="GO" id="GO:0047952">
    <property type="term" value="F:glycerol-3-phosphate dehydrogenase [NAD(P)+] activity"/>
    <property type="evidence" value="ECO:0007669"/>
    <property type="project" value="UniProtKB-EC"/>
</dbReference>
<feature type="domain" description="Glycerol-3-phosphate dehydrogenase NAD-dependent C-terminal" evidence="11">
    <location>
        <begin position="179"/>
        <end position="319"/>
    </location>
</feature>
<name>A0ABV4TVR6_9GAMM</name>
<keyword evidence="7" id="KW-0963">Cytoplasm</keyword>
<accession>A0ABV4TVR6</accession>
<dbReference type="SUPFAM" id="SSF51735">
    <property type="entry name" value="NAD(P)-binding Rossmann-fold domains"/>
    <property type="match status" value="1"/>
</dbReference>
<dbReference type="NCBIfam" id="NF000942">
    <property type="entry name" value="PRK00094.1-4"/>
    <property type="match status" value="1"/>
</dbReference>
<feature type="binding site" evidence="7">
    <location>
        <position position="32"/>
    </location>
    <ligand>
        <name>NADPH</name>
        <dbReference type="ChEBI" id="CHEBI:57783"/>
    </ligand>
</feature>
<keyword evidence="5 7" id="KW-0594">Phospholipid biosynthesis</keyword>
<keyword evidence="7 8" id="KW-0520">NAD</keyword>
<dbReference type="EC" id="1.1.1.94" evidence="7"/>
<comment type="catalytic activity">
    <reaction evidence="7">
        <text>sn-glycerol 3-phosphate + NAD(+) = dihydroxyacetone phosphate + NADH + H(+)</text>
        <dbReference type="Rhea" id="RHEA:11092"/>
        <dbReference type="ChEBI" id="CHEBI:15378"/>
        <dbReference type="ChEBI" id="CHEBI:57540"/>
        <dbReference type="ChEBI" id="CHEBI:57597"/>
        <dbReference type="ChEBI" id="CHEBI:57642"/>
        <dbReference type="ChEBI" id="CHEBI:57945"/>
        <dbReference type="EC" id="1.1.1.94"/>
    </reaction>
</comment>
<keyword evidence="13" id="KW-1185">Reference proteome</keyword>
<evidence type="ECO:0000256" key="7">
    <source>
        <dbReference type="HAMAP-Rule" id="MF_00394"/>
    </source>
</evidence>
<evidence type="ECO:0000256" key="2">
    <source>
        <dbReference type="ARBA" id="ARBA00022516"/>
    </source>
</evidence>
<comment type="pathway">
    <text evidence="7">Membrane lipid metabolism; glycerophospholipid metabolism.</text>
</comment>
<dbReference type="Proteomes" id="UP001575181">
    <property type="component" value="Unassembled WGS sequence"/>
</dbReference>
<feature type="binding site" evidence="7">
    <location>
        <position position="255"/>
    </location>
    <ligand>
        <name>sn-glycerol 3-phosphate</name>
        <dbReference type="ChEBI" id="CHEBI:57597"/>
    </ligand>
</feature>
<organism evidence="12 13">
    <name type="scientific">Thiohalorhabdus methylotrophus</name>
    <dbReference type="NCBI Taxonomy" id="3242694"/>
    <lineage>
        <taxon>Bacteria</taxon>
        <taxon>Pseudomonadati</taxon>
        <taxon>Pseudomonadota</taxon>
        <taxon>Gammaproteobacteria</taxon>
        <taxon>Thiohalorhabdales</taxon>
        <taxon>Thiohalorhabdaceae</taxon>
        <taxon>Thiohalorhabdus</taxon>
    </lineage>
</organism>
<dbReference type="PANTHER" id="PTHR11728:SF1">
    <property type="entry name" value="GLYCEROL-3-PHOSPHATE DEHYDROGENASE [NAD(+)] 2, CHLOROPLASTIC"/>
    <property type="match status" value="1"/>
</dbReference>
<gene>
    <name evidence="7" type="primary">gpsA</name>
    <name evidence="12" type="ORF">ACERLL_11385</name>
</gene>
<comment type="subcellular location">
    <subcellularLocation>
        <location evidence="7">Cytoplasm</location>
    </subcellularLocation>
</comment>
<dbReference type="InterPro" id="IPR008927">
    <property type="entry name" value="6-PGluconate_DH-like_C_sf"/>
</dbReference>
<evidence type="ECO:0000256" key="8">
    <source>
        <dbReference type="RuleBase" id="RU000437"/>
    </source>
</evidence>
<keyword evidence="7" id="KW-0521">NADP</keyword>
<dbReference type="PRINTS" id="PR00077">
    <property type="entry name" value="GPDHDRGNASE"/>
</dbReference>
<dbReference type="InterPro" id="IPR013328">
    <property type="entry name" value="6PGD_dom2"/>
</dbReference>
<feature type="binding site" evidence="7">
    <location>
        <position position="280"/>
    </location>
    <ligand>
        <name>NADPH</name>
        <dbReference type="ChEBI" id="CHEBI:57783"/>
    </ligand>
</feature>